<reference evidence="5 6" key="1">
    <citation type="journal article" name="Front. Microbiol.">
        <title>Sugar Metabolism of the First Thermophilic Planctomycete Thermogutta terrifontis: Comparative Genomic and Transcriptomic Approaches.</title>
        <authorList>
            <person name="Elcheninov A.G."/>
            <person name="Menzel P."/>
            <person name="Gudbergsdottir S.R."/>
            <person name="Slesarev A.I."/>
            <person name="Kadnikov V.V."/>
            <person name="Krogh A."/>
            <person name="Bonch-Osmolovskaya E.A."/>
            <person name="Peng X."/>
            <person name="Kublanov I.V."/>
        </authorList>
    </citation>
    <scope>NUCLEOTIDE SEQUENCE [LARGE SCALE GENOMIC DNA]</scope>
    <source>
        <strain evidence="5 6">R1</strain>
    </source>
</reference>
<dbReference type="SUPFAM" id="SSF102522">
    <property type="entry name" value="Bacterial fluorinating enzyme, N-terminal domain"/>
    <property type="match status" value="1"/>
</dbReference>
<dbReference type="InterPro" id="IPR046469">
    <property type="entry name" value="SAM_HAT_N"/>
</dbReference>
<gene>
    <name evidence="5" type="ORF">THTE_3276</name>
</gene>
<feature type="domain" description="S-adenosyl-l-methionine hydroxide adenosyltransferase C-terminal" evidence="4">
    <location>
        <begin position="208"/>
        <end position="289"/>
    </location>
</feature>
<dbReference type="Gene3D" id="3.40.50.10790">
    <property type="entry name" value="S-adenosyl-l-methionine hydroxide adenosyltransferase, N-terminal"/>
    <property type="match status" value="1"/>
</dbReference>
<dbReference type="InterPro" id="IPR023228">
    <property type="entry name" value="SAM_OH_AdoTrfase_N_sf"/>
</dbReference>
<dbReference type="Pfam" id="PF01887">
    <property type="entry name" value="SAM_HAT_N"/>
    <property type="match status" value="1"/>
</dbReference>
<dbReference type="InterPro" id="IPR023227">
    <property type="entry name" value="SAM_OH_AdoTrfase_C_sf"/>
</dbReference>
<comment type="similarity">
    <text evidence="2">Belongs to the SAM hydrolase / SAM-dependent halogenase family.</text>
</comment>
<dbReference type="AlphaFoldDB" id="A0A286RIT8"/>
<organism evidence="5 6">
    <name type="scientific">Thermogutta terrifontis</name>
    <dbReference type="NCBI Taxonomy" id="1331910"/>
    <lineage>
        <taxon>Bacteria</taxon>
        <taxon>Pseudomonadati</taxon>
        <taxon>Planctomycetota</taxon>
        <taxon>Planctomycetia</taxon>
        <taxon>Pirellulales</taxon>
        <taxon>Thermoguttaceae</taxon>
        <taxon>Thermogutta</taxon>
    </lineage>
</organism>
<evidence type="ECO:0000256" key="1">
    <source>
        <dbReference type="ARBA" id="ARBA00022691"/>
    </source>
</evidence>
<dbReference type="PANTHER" id="PTHR35092">
    <property type="entry name" value="CHLORINASE MJ1651"/>
    <property type="match status" value="1"/>
</dbReference>
<keyword evidence="1" id="KW-0949">S-adenosyl-L-methionine</keyword>
<dbReference type="InterPro" id="IPR002747">
    <property type="entry name" value="SAM_OH_AdoTrfase"/>
</dbReference>
<dbReference type="Pfam" id="PF20257">
    <property type="entry name" value="SAM_HAT_C"/>
    <property type="match status" value="1"/>
</dbReference>
<evidence type="ECO:0000313" key="6">
    <source>
        <dbReference type="Proteomes" id="UP000215086"/>
    </source>
</evidence>
<sequence length="293" mass="32112">MALVLSVNVPSVKKPLPAETLTSGCSIGAVQDGGMGALVTLTTDFGRDSIYVAQLKAVLLSINRRLTIVDVTHEIPPQDVVSGAWVLRHTVPYFPEGSFHLAVIDPGVGTERRCLAVDWEGRYIVAPDNGLLTFLYQLSAPRRAVWIENRAYFRAEVSSTFHGRDLMGPALAWLTHGIPLEELGPSAQKWVELSDDWRPRVGDREIQGRIVFVDRFGNLITNIGKDCWPQQVRPVIKAGDYQLAELSRTYGEHPPGSLIALFGSQGYLEIAVVNGSAAEQTKLTVGTPVLVTW</sequence>
<accession>A0A286RIT8</accession>
<dbReference type="PIRSF" id="PIRSF006779">
    <property type="entry name" value="UCP006779"/>
    <property type="match status" value="1"/>
</dbReference>
<protein>
    <recommendedName>
        <fullName evidence="7">Adenosyl-chloride synthase</fullName>
    </recommendedName>
</protein>
<keyword evidence="6" id="KW-1185">Reference proteome</keyword>
<name>A0A286RIT8_9BACT</name>
<proteinExistence type="inferred from homology"/>
<evidence type="ECO:0000259" key="4">
    <source>
        <dbReference type="Pfam" id="PF20257"/>
    </source>
</evidence>
<dbReference type="SUPFAM" id="SSF101852">
    <property type="entry name" value="Bacterial fluorinating enzyme, C-terminal domain"/>
    <property type="match status" value="1"/>
</dbReference>
<dbReference type="KEGG" id="ttf:THTE_3276"/>
<feature type="domain" description="S-adenosyl-l-methionine hydroxide adenosyltransferase N-terminal" evidence="3">
    <location>
        <begin position="39"/>
        <end position="184"/>
    </location>
</feature>
<dbReference type="Gene3D" id="2.40.30.90">
    <property type="entry name" value="Bacterial fluorinating enzyme like"/>
    <property type="match status" value="1"/>
</dbReference>
<dbReference type="InterPro" id="IPR046470">
    <property type="entry name" value="SAM_HAT_C"/>
</dbReference>
<evidence type="ECO:0000259" key="3">
    <source>
        <dbReference type="Pfam" id="PF01887"/>
    </source>
</evidence>
<evidence type="ECO:0000313" key="5">
    <source>
        <dbReference type="EMBL" id="ASV75878.1"/>
    </source>
</evidence>
<evidence type="ECO:0000256" key="2">
    <source>
        <dbReference type="ARBA" id="ARBA00024035"/>
    </source>
</evidence>
<evidence type="ECO:0008006" key="7">
    <source>
        <dbReference type="Google" id="ProtNLM"/>
    </source>
</evidence>
<dbReference type="EMBL" id="CP018477">
    <property type="protein sequence ID" value="ASV75878.1"/>
    <property type="molecule type" value="Genomic_DNA"/>
</dbReference>
<dbReference type="PANTHER" id="PTHR35092:SF1">
    <property type="entry name" value="CHLORINASE MJ1651"/>
    <property type="match status" value="1"/>
</dbReference>
<dbReference type="Proteomes" id="UP000215086">
    <property type="component" value="Chromosome"/>
</dbReference>